<comment type="caution">
    <text evidence="2">The sequence shown here is derived from an EMBL/GenBank/DDBJ whole genome shotgun (WGS) entry which is preliminary data.</text>
</comment>
<dbReference type="AlphaFoldDB" id="A0A2B4RWE8"/>
<dbReference type="Proteomes" id="UP000225706">
    <property type="component" value="Unassembled WGS sequence"/>
</dbReference>
<evidence type="ECO:0000256" key="1">
    <source>
        <dbReference type="SAM" id="SignalP"/>
    </source>
</evidence>
<dbReference type="EMBL" id="LSMT01000289">
    <property type="protein sequence ID" value="PFX21149.1"/>
    <property type="molecule type" value="Genomic_DNA"/>
</dbReference>
<feature type="chain" id="PRO_5012518664" evidence="1">
    <location>
        <begin position="23"/>
        <end position="198"/>
    </location>
</feature>
<dbReference type="OrthoDB" id="10368937at2759"/>
<organism evidence="2 3">
    <name type="scientific">Stylophora pistillata</name>
    <name type="common">Smooth cauliflower coral</name>
    <dbReference type="NCBI Taxonomy" id="50429"/>
    <lineage>
        <taxon>Eukaryota</taxon>
        <taxon>Metazoa</taxon>
        <taxon>Cnidaria</taxon>
        <taxon>Anthozoa</taxon>
        <taxon>Hexacorallia</taxon>
        <taxon>Scleractinia</taxon>
        <taxon>Astrocoeniina</taxon>
        <taxon>Pocilloporidae</taxon>
        <taxon>Stylophora</taxon>
    </lineage>
</organism>
<reference evidence="3" key="1">
    <citation type="journal article" date="2017" name="bioRxiv">
        <title>Comparative analysis of the genomes of Stylophora pistillata and Acropora digitifera provides evidence for extensive differences between species of corals.</title>
        <authorList>
            <person name="Voolstra C.R."/>
            <person name="Li Y."/>
            <person name="Liew Y.J."/>
            <person name="Baumgarten S."/>
            <person name="Zoccola D."/>
            <person name="Flot J.-F."/>
            <person name="Tambutte S."/>
            <person name="Allemand D."/>
            <person name="Aranda M."/>
        </authorList>
    </citation>
    <scope>NUCLEOTIDE SEQUENCE [LARGE SCALE GENOMIC DNA]</scope>
</reference>
<gene>
    <name evidence="2" type="ORF">AWC38_SpisGene14379</name>
</gene>
<evidence type="ECO:0000313" key="2">
    <source>
        <dbReference type="EMBL" id="PFX21149.1"/>
    </source>
</evidence>
<evidence type="ECO:0000313" key="3">
    <source>
        <dbReference type="Proteomes" id="UP000225706"/>
    </source>
</evidence>
<name>A0A2B4RWE8_STYPI</name>
<keyword evidence="1" id="KW-0732">Signal</keyword>
<sequence>MPYMRSVSLLLLVNLCIILCASLPFSSIQREEKDNLYNKVFPGEEGVFQDYFDRYPWRRNEQTGSIPSRDRTYNNEDTASKIQLQQSLTDGELKRTLIRDILNWEARKKENLLQNGDTFEKREPQKRKCRVSPGFMGCRRKQTQKDDEAKSKDMDPFIRDLGASLNDEQDADRIKQYDAEIDRTLRELELEMHGRKLM</sequence>
<accession>A0A2B4RWE8</accession>
<feature type="signal peptide" evidence="1">
    <location>
        <begin position="1"/>
        <end position="22"/>
    </location>
</feature>
<proteinExistence type="predicted"/>
<keyword evidence="3" id="KW-1185">Reference proteome</keyword>
<protein>
    <submittedName>
        <fullName evidence="2">Uncharacterized protein</fullName>
    </submittedName>
</protein>